<reference evidence="1" key="1">
    <citation type="submission" date="2023-10" db="EMBL/GenBank/DDBJ databases">
        <title>First insite into the whole-genome sequence variations in clarithromycin resistant Helicobacter pylori clinical isolates in Russia.</title>
        <authorList>
            <person name="Starkova D.A."/>
            <person name="Svarval A.V."/>
            <person name="Polev D.E."/>
            <person name="Saitova A.T."/>
            <person name="Gladyshev N.S."/>
            <person name="Egorova S.A."/>
        </authorList>
    </citation>
    <scope>NUCLEOTIDE SEQUENCE</scope>
    <source>
        <strain evidence="1">HP290</strain>
    </source>
</reference>
<protein>
    <submittedName>
        <fullName evidence="1">Uncharacterized protein</fullName>
    </submittedName>
</protein>
<sequence length="146" mass="17253">MQLFEKWQRATEAYNSFYEEAEHLGLEVATFLKHFCEANDTLKNASLKMFNSTSERFSPLVFRFKNDSEEVWEFIASDKQDENKTIRDFIEACERDATTHLLEKQIERARQCLSLVKQNRDNKRDCAVWIIDFLIVELLKNGGFDD</sequence>
<dbReference type="RefSeq" id="WP_322538161.1">
    <property type="nucleotide sequence ID" value="NZ_JAXMRN010000058.1"/>
</dbReference>
<dbReference type="AlphaFoldDB" id="A0AAW9KAZ7"/>
<evidence type="ECO:0000313" key="2">
    <source>
        <dbReference type="Proteomes" id="UP001294612"/>
    </source>
</evidence>
<gene>
    <name evidence="1" type="ORF">RGC63_07855</name>
</gene>
<dbReference type="EMBL" id="JAXMRN010000058">
    <property type="protein sequence ID" value="MDZ7551584.1"/>
    <property type="molecule type" value="Genomic_DNA"/>
</dbReference>
<accession>A0AAW9KAZ7</accession>
<dbReference type="Proteomes" id="UP001294612">
    <property type="component" value="Unassembled WGS sequence"/>
</dbReference>
<evidence type="ECO:0000313" key="1">
    <source>
        <dbReference type="EMBL" id="MDZ7551584.1"/>
    </source>
</evidence>
<proteinExistence type="predicted"/>
<name>A0AAW9KAZ7_HELPX</name>
<comment type="caution">
    <text evidence="1">The sequence shown here is derived from an EMBL/GenBank/DDBJ whole genome shotgun (WGS) entry which is preliminary data.</text>
</comment>
<organism evidence="1 2">
    <name type="scientific">Helicobacter pylori</name>
    <name type="common">Campylobacter pylori</name>
    <dbReference type="NCBI Taxonomy" id="210"/>
    <lineage>
        <taxon>Bacteria</taxon>
        <taxon>Pseudomonadati</taxon>
        <taxon>Campylobacterota</taxon>
        <taxon>Epsilonproteobacteria</taxon>
        <taxon>Campylobacterales</taxon>
        <taxon>Helicobacteraceae</taxon>
        <taxon>Helicobacter</taxon>
    </lineage>
</organism>